<dbReference type="Gene3D" id="1.20.1250.20">
    <property type="entry name" value="MFS general substrate transporter like domains"/>
    <property type="match status" value="2"/>
</dbReference>
<reference evidence="10 11" key="1">
    <citation type="journal article" date="2018" name="IMA Fungus">
        <title>IMA Genome-F 9: Draft genome sequence of Annulohypoxylon stygium, Aspergillus mulundensis, Berkeleyomyces basicola (syn. Thielaviopsis basicola), Ceratocystis smalleyi, two Cercospora beticola strains, Coleophoma cylindrospora, Fusarium fracticaudum, Phialophora cf. hyalina, and Morchella septimelata.</title>
        <authorList>
            <person name="Wingfield B.D."/>
            <person name="Bills G.F."/>
            <person name="Dong Y."/>
            <person name="Huang W."/>
            <person name="Nel W.J."/>
            <person name="Swalarsk-Parry B.S."/>
            <person name="Vaghefi N."/>
            <person name="Wilken P.M."/>
            <person name="An Z."/>
            <person name="de Beer Z.W."/>
            <person name="De Vos L."/>
            <person name="Chen L."/>
            <person name="Duong T.A."/>
            <person name="Gao Y."/>
            <person name="Hammerbacher A."/>
            <person name="Kikkert J.R."/>
            <person name="Li Y."/>
            <person name="Li H."/>
            <person name="Li K."/>
            <person name="Li Q."/>
            <person name="Liu X."/>
            <person name="Ma X."/>
            <person name="Naidoo K."/>
            <person name="Pethybridge S.J."/>
            <person name="Sun J."/>
            <person name="Steenkamp E.T."/>
            <person name="van der Nest M.A."/>
            <person name="van Wyk S."/>
            <person name="Wingfield M.J."/>
            <person name="Xiong C."/>
            <person name="Yue Q."/>
            <person name="Zhang X."/>
        </authorList>
    </citation>
    <scope>NUCLEOTIDE SEQUENCE [LARGE SCALE GENOMIC DNA]</scope>
    <source>
        <strain evidence="10 11">BP6252</strain>
    </source>
</reference>
<feature type="transmembrane region" description="Helical" evidence="8">
    <location>
        <begin position="103"/>
        <end position="121"/>
    </location>
</feature>
<keyword evidence="11" id="KW-1185">Reference proteome</keyword>
<evidence type="ECO:0000256" key="1">
    <source>
        <dbReference type="ARBA" id="ARBA00004141"/>
    </source>
</evidence>
<dbReference type="OrthoDB" id="10021397at2759"/>
<keyword evidence="5 8" id="KW-1133">Transmembrane helix</keyword>
<dbReference type="InterPro" id="IPR036259">
    <property type="entry name" value="MFS_trans_sf"/>
</dbReference>
<dbReference type="InterPro" id="IPR020846">
    <property type="entry name" value="MFS_dom"/>
</dbReference>
<evidence type="ECO:0000256" key="7">
    <source>
        <dbReference type="SAM" id="MobiDB-lite"/>
    </source>
</evidence>
<evidence type="ECO:0000256" key="3">
    <source>
        <dbReference type="ARBA" id="ARBA00022448"/>
    </source>
</evidence>
<evidence type="ECO:0000256" key="8">
    <source>
        <dbReference type="SAM" id="Phobius"/>
    </source>
</evidence>
<feature type="transmembrane region" description="Helical" evidence="8">
    <location>
        <begin position="367"/>
        <end position="392"/>
    </location>
</feature>
<evidence type="ECO:0000256" key="5">
    <source>
        <dbReference type="ARBA" id="ARBA00022989"/>
    </source>
</evidence>
<feature type="transmembrane region" description="Helical" evidence="8">
    <location>
        <begin position="429"/>
        <end position="452"/>
    </location>
</feature>
<feature type="transmembrane region" description="Helical" evidence="8">
    <location>
        <begin position="191"/>
        <end position="216"/>
    </location>
</feature>
<feature type="transmembrane region" description="Helical" evidence="8">
    <location>
        <begin position="158"/>
        <end position="179"/>
    </location>
</feature>
<comment type="subcellular location">
    <subcellularLocation>
        <location evidence="1">Membrane</location>
        <topology evidence="1">Multi-pass membrane protein</topology>
    </subcellularLocation>
</comment>
<evidence type="ECO:0000256" key="6">
    <source>
        <dbReference type="ARBA" id="ARBA00023136"/>
    </source>
</evidence>
<name>A0A3D8RGA2_9HELO</name>
<dbReference type="AlphaFoldDB" id="A0A3D8RGA2"/>
<evidence type="ECO:0000313" key="11">
    <source>
        <dbReference type="Proteomes" id="UP000256645"/>
    </source>
</evidence>
<feature type="transmembrane region" description="Helical" evidence="8">
    <location>
        <begin position="63"/>
        <end position="81"/>
    </location>
</feature>
<dbReference type="PANTHER" id="PTHR23501:SF12">
    <property type="entry name" value="MAJOR FACILITATOR SUPERFAMILY (MFS) PROFILE DOMAIN-CONTAINING PROTEIN-RELATED"/>
    <property type="match status" value="1"/>
</dbReference>
<feature type="transmembrane region" description="Helical" evidence="8">
    <location>
        <begin position="133"/>
        <end position="152"/>
    </location>
</feature>
<feature type="transmembrane region" description="Helical" evidence="8">
    <location>
        <begin position="399"/>
        <end position="417"/>
    </location>
</feature>
<dbReference type="InterPro" id="IPR011701">
    <property type="entry name" value="MFS"/>
</dbReference>
<feature type="compositionally biased region" description="Low complexity" evidence="7">
    <location>
        <begin position="1"/>
        <end position="21"/>
    </location>
</feature>
<dbReference type="CDD" id="cd17502">
    <property type="entry name" value="MFS_Azr1_MDR_like"/>
    <property type="match status" value="1"/>
</dbReference>
<feature type="transmembrane region" description="Helical" evidence="8">
    <location>
        <begin position="539"/>
        <end position="559"/>
    </location>
</feature>
<feature type="transmembrane region" description="Helical" evidence="8">
    <location>
        <begin position="294"/>
        <end position="314"/>
    </location>
</feature>
<dbReference type="EMBL" id="PDLM01000007">
    <property type="protein sequence ID" value="RDW72891.1"/>
    <property type="molecule type" value="Genomic_DNA"/>
</dbReference>
<sequence>MVATTSNTDSITTDMSTSDGSPQQVPAMASDNEQQVNNPENEKVVEVRDNDVPKPPPRKAHGVVWLLIVTSILMANFLFATDNTIAANIQPAVVKDFASLDKLAWLSIAFFASSLGTNLLWGDIYARFSSKWTFCSSFVVFAVGSAVCGAAPNMNALIVGRAICGVGGAGMYYGSMALLTQMTSERERPLYLNLVGITFGGGTVLGPIIGGAFAVSSATWRWAFYFNLVVGGVCAPVYIFLLPTLNPRPGQSIKDRTLEIDYLGIFLLCGLIVSTVMAIAFGGVQYAWNSGQVIALFVLAFVLLCLFLGQQHFAMGTSIEHRMFPMHFFKSATMIVLFLEVACAATCVFVPVYFLPLYFQFVKGDTAIIAGVRMLPFVAFQTVIAILSGWLVGKTGYYVPWYIFAGVLCIPGAALLYTVNQHTALANVYGYQVLLGLGSGACTQLSFSVASIKVAPADISRSTGWEAFAQLGGPTIALSIANSIFLNRAHSRITTLLPNLSRVDISTIISDPTSPLLRDLPQAVQDQVVSVIVRSMSNAYILCMVAGSLVLLLIFRFRVNSKLYG</sequence>
<dbReference type="SUPFAM" id="SSF103473">
    <property type="entry name" value="MFS general substrate transporter"/>
    <property type="match status" value="1"/>
</dbReference>
<feature type="transmembrane region" description="Helical" evidence="8">
    <location>
        <begin position="262"/>
        <end position="288"/>
    </location>
</feature>
<evidence type="ECO:0000313" key="10">
    <source>
        <dbReference type="EMBL" id="RDW72891.1"/>
    </source>
</evidence>
<dbReference type="Proteomes" id="UP000256645">
    <property type="component" value="Unassembled WGS sequence"/>
</dbReference>
<dbReference type="PANTHER" id="PTHR23501">
    <property type="entry name" value="MAJOR FACILITATOR SUPERFAMILY"/>
    <property type="match status" value="1"/>
</dbReference>
<accession>A0A3D8RGA2</accession>
<evidence type="ECO:0000259" key="9">
    <source>
        <dbReference type="PROSITE" id="PS50850"/>
    </source>
</evidence>
<dbReference type="GO" id="GO:0022857">
    <property type="term" value="F:transmembrane transporter activity"/>
    <property type="evidence" value="ECO:0007669"/>
    <property type="project" value="InterPro"/>
</dbReference>
<dbReference type="Pfam" id="PF07690">
    <property type="entry name" value="MFS_1"/>
    <property type="match status" value="2"/>
</dbReference>
<protein>
    <submittedName>
        <fullName evidence="10">Putative MFS drug efflux</fullName>
    </submittedName>
</protein>
<dbReference type="PROSITE" id="PS50850">
    <property type="entry name" value="MFS"/>
    <property type="match status" value="1"/>
</dbReference>
<comment type="caution">
    <text evidence="10">The sequence shown here is derived from an EMBL/GenBank/DDBJ whole genome shotgun (WGS) entry which is preliminary data.</text>
</comment>
<feature type="region of interest" description="Disordered" evidence="7">
    <location>
        <begin position="1"/>
        <end position="41"/>
    </location>
</feature>
<comment type="similarity">
    <text evidence="2">Belongs to the major facilitator superfamily. TCR/Tet family.</text>
</comment>
<feature type="domain" description="Major facilitator superfamily (MFS) profile" evidence="9">
    <location>
        <begin position="68"/>
        <end position="565"/>
    </location>
</feature>
<organism evidence="10 11">
    <name type="scientific">Coleophoma cylindrospora</name>
    <dbReference type="NCBI Taxonomy" id="1849047"/>
    <lineage>
        <taxon>Eukaryota</taxon>
        <taxon>Fungi</taxon>
        <taxon>Dikarya</taxon>
        <taxon>Ascomycota</taxon>
        <taxon>Pezizomycotina</taxon>
        <taxon>Leotiomycetes</taxon>
        <taxon>Helotiales</taxon>
        <taxon>Dermateaceae</taxon>
        <taxon>Coleophoma</taxon>
    </lineage>
</organism>
<keyword evidence="6 8" id="KW-0472">Membrane</keyword>
<feature type="transmembrane region" description="Helical" evidence="8">
    <location>
        <begin position="335"/>
        <end position="355"/>
    </location>
</feature>
<gene>
    <name evidence="10" type="ORF">BP6252_06798</name>
</gene>
<evidence type="ECO:0000256" key="4">
    <source>
        <dbReference type="ARBA" id="ARBA00022692"/>
    </source>
</evidence>
<proteinExistence type="inferred from homology"/>
<evidence type="ECO:0000256" key="2">
    <source>
        <dbReference type="ARBA" id="ARBA00007520"/>
    </source>
</evidence>
<feature type="transmembrane region" description="Helical" evidence="8">
    <location>
        <begin position="222"/>
        <end position="241"/>
    </location>
</feature>
<keyword evidence="3" id="KW-0813">Transport</keyword>
<keyword evidence="4 8" id="KW-0812">Transmembrane</keyword>
<dbReference type="FunFam" id="1.20.1250.20:FF:000429">
    <property type="entry name" value="MFS drug efflux transporter, putative"/>
    <property type="match status" value="1"/>
</dbReference>
<dbReference type="GO" id="GO:0005886">
    <property type="term" value="C:plasma membrane"/>
    <property type="evidence" value="ECO:0007669"/>
    <property type="project" value="TreeGrafter"/>
</dbReference>